<evidence type="ECO:0000313" key="1">
    <source>
        <dbReference type="EMBL" id="CAD8851767.1"/>
    </source>
</evidence>
<dbReference type="EMBL" id="HBFQ01037046">
    <property type="protein sequence ID" value="CAD8851767.1"/>
    <property type="molecule type" value="Transcribed_RNA"/>
</dbReference>
<dbReference type="SUPFAM" id="SSF54928">
    <property type="entry name" value="RNA-binding domain, RBD"/>
    <property type="match status" value="1"/>
</dbReference>
<sequence length="337" mass="38473">MGVLSPFIGATRISDELWTENKFQLTPTVPDARDEVAEEKRVAHLDVQVPSPQPVPDWPGTPPPPIMCSERNSFIELCSDFFEVEGVDLAPARMRRANSEGDLRRLDDDYVDKISWGDVQPASTVVDDVERFLNLLDSEEWTAEATQMKPAAKVSLGVRNAEIPPQRCSSRYNGEGLVGKNPYEPKWVYGSRWPFNRAPTTLVLGNLPPQLTQVEFVENLDRQGFSTYYDFVHVPVCFTSGRNFGYGIVNATHHRHGQAMAARFHRFAGWRCGRQRCDVKWALPLQGLEEHVEKYRNHPSMHPMVSEHYRPMYFVDGWRTSLPEPSQWIAPPYIEMS</sequence>
<dbReference type="GO" id="GO:0003676">
    <property type="term" value="F:nucleic acid binding"/>
    <property type="evidence" value="ECO:0007669"/>
    <property type="project" value="InterPro"/>
</dbReference>
<evidence type="ECO:0008006" key="2">
    <source>
        <dbReference type="Google" id="ProtNLM"/>
    </source>
</evidence>
<dbReference type="InterPro" id="IPR035979">
    <property type="entry name" value="RBD_domain_sf"/>
</dbReference>
<organism evidence="1">
    <name type="scientific">Noctiluca scintillans</name>
    <name type="common">Sea sparkle</name>
    <name type="synonym">Red tide dinoflagellate</name>
    <dbReference type="NCBI Taxonomy" id="2966"/>
    <lineage>
        <taxon>Eukaryota</taxon>
        <taxon>Sar</taxon>
        <taxon>Alveolata</taxon>
        <taxon>Dinophyceae</taxon>
        <taxon>Noctilucales</taxon>
        <taxon>Noctilucaceae</taxon>
        <taxon>Noctiluca</taxon>
    </lineage>
</organism>
<name>A0A7S1AER9_NOCSC</name>
<dbReference type="AlphaFoldDB" id="A0A7S1AER9"/>
<reference evidence="1" key="1">
    <citation type="submission" date="2021-01" db="EMBL/GenBank/DDBJ databases">
        <authorList>
            <person name="Corre E."/>
            <person name="Pelletier E."/>
            <person name="Niang G."/>
            <person name="Scheremetjew M."/>
            <person name="Finn R."/>
            <person name="Kale V."/>
            <person name="Holt S."/>
            <person name="Cochrane G."/>
            <person name="Meng A."/>
            <person name="Brown T."/>
            <person name="Cohen L."/>
        </authorList>
    </citation>
    <scope>NUCLEOTIDE SEQUENCE</scope>
</reference>
<protein>
    <recommendedName>
        <fullName evidence="2">RRM domain-containing protein</fullName>
    </recommendedName>
</protein>
<proteinExistence type="predicted"/>
<gene>
    <name evidence="1" type="ORF">NSCI0253_LOCUS26117</name>
</gene>
<accession>A0A7S1AER9</accession>